<comment type="caution">
    <text evidence="1">The sequence shown here is derived from an EMBL/GenBank/DDBJ whole genome shotgun (WGS) entry which is preliminary data.</text>
</comment>
<sequence>MTKDEFFEIYKSKLESAINQHENDFETKQSYIYLIDNELPNLDKQAKSFVLKQLVTRHVEHVALVDLIQELVVDE</sequence>
<reference evidence="1 2" key="1">
    <citation type="journal article" date="2013" name="Genome Announc.">
        <title>Draft Genome Sequence of Staphylococcus simulans UMC-CNS-990, Isolated from a Case of Chronic Bovine Mastitis.</title>
        <authorList>
            <person name="Calcutt M.J."/>
            <person name="Foecking M.F."/>
            <person name="Hsieh H.Y."/>
            <person name="Perry J."/>
            <person name="Stewart G.C."/>
            <person name="Middleton J.R."/>
        </authorList>
    </citation>
    <scope>NUCLEOTIDE SEQUENCE [LARGE SCALE GENOMIC DNA]</scope>
    <source>
        <strain evidence="1 2">UMC-CNS-990</strain>
    </source>
</reference>
<organism evidence="1 2">
    <name type="scientific">Staphylococcus simulans UMC-CNS-990</name>
    <dbReference type="NCBI Taxonomy" id="1405498"/>
    <lineage>
        <taxon>Bacteria</taxon>
        <taxon>Bacillati</taxon>
        <taxon>Bacillota</taxon>
        <taxon>Bacilli</taxon>
        <taxon>Bacillales</taxon>
        <taxon>Staphylococcaceae</taxon>
        <taxon>Staphylococcus</taxon>
    </lineage>
</organism>
<dbReference type="RefSeq" id="WP_023015315.1">
    <property type="nucleotide sequence ID" value="NZ_AXDY01000004.1"/>
</dbReference>
<dbReference type="GeneID" id="77332243"/>
<proteinExistence type="predicted"/>
<protein>
    <recommendedName>
        <fullName evidence="3">Phage protein</fullName>
    </recommendedName>
</protein>
<name>A0ABN0PDD7_STASI</name>
<gene>
    <name evidence="1" type="ORF">SSIM_05000</name>
</gene>
<evidence type="ECO:0000313" key="2">
    <source>
        <dbReference type="Proteomes" id="UP000017131"/>
    </source>
</evidence>
<dbReference type="Proteomes" id="UP000017131">
    <property type="component" value="Unassembled WGS sequence"/>
</dbReference>
<accession>A0ABN0PDD7</accession>
<evidence type="ECO:0008006" key="3">
    <source>
        <dbReference type="Google" id="ProtNLM"/>
    </source>
</evidence>
<dbReference type="EMBL" id="AXDY01000004">
    <property type="protein sequence ID" value="ERS93559.1"/>
    <property type="molecule type" value="Genomic_DNA"/>
</dbReference>
<keyword evidence="2" id="KW-1185">Reference proteome</keyword>
<evidence type="ECO:0000313" key="1">
    <source>
        <dbReference type="EMBL" id="ERS93559.1"/>
    </source>
</evidence>